<gene>
    <name evidence="1" type="ORF">RJ639_003702</name>
</gene>
<dbReference type="Proteomes" id="UP001188597">
    <property type="component" value="Unassembled WGS sequence"/>
</dbReference>
<dbReference type="InterPro" id="IPR002591">
    <property type="entry name" value="Phosphodiest/P_Trfase"/>
</dbReference>
<organism evidence="1 2">
    <name type="scientific">Escallonia herrerae</name>
    <dbReference type="NCBI Taxonomy" id="1293975"/>
    <lineage>
        <taxon>Eukaryota</taxon>
        <taxon>Viridiplantae</taxon>
        <taxon>Streptophyta</taxon>
        <taxon>Embryophyta</taxon>
        <taxon>Tracheophyta</taxon>
        <taxon>Spermatophyta</taxon>
        <taxon>Magnoliopsida</taxon>
        <taxon>eudicotyledons</taxon>
        <taxon>Gunneridae</taxon>
        <taxon>Pentapetalae</taxon>
        <taxon>asterids</taxon>
        <taxon>campanulids</taxon>
        <taxon>Escalloniales</taxon>
        <taxon>Escalloniaceae</taxon>
        <taxon>Escallonia</taxon>
    </lineage>
</organism>
<feature type="non-terminal residue" evidence="1">
    <location>
        <position position="1"/>
    </location>
</feature>
<dbReference type="GO" id="GO:0005789">
    <property type="term" value="C:endoplasmic reticulum membrane"/>
    <property type="evidence" value="ECO:0007669"/>
    <property type="project" value="TreeGrafter"/>
</dbReference>
<dbReference type="PANTHER" id="PTHR23072:SF0">
    <property type="entry name" value="GPI ETHANOLAMINE PHOSPHATE TRANSFERASE 2"/>
    <property type="match status" value="1"/>
</dbReference>
<name>A0AA88W4N1_9ASTE</name>
<evidence type="ECO:0000313" key="1">
    <source>
        <dbReference type="EMBL" id="KAK3019328.1"/>
    </source>
</evidence>
<dbReference type="SUPFAM" id="SSF53649">
    <property type="entry name" value="Alkaline phosphatase-like"/>
    <property type="match status" value="1"/>
</dbReference>
<dbReference type="AlphaFoldDB" id="A0AA88W4N1"/>
<evidence type="ECO:0000313" key="2">
    <source>
        <dbReference type="Proteomes" id="UP001188597"/>
    </source>
</evidence>
<sequence>MSLANYLSLVSSKSVSMMQDLSGIPPSFDRLILMVMVSGSIGGFLDVAFNFNTQALLDDNLIAQFLRIGWKMVMLGDETWLKLFPGVFTRHNGVNSFSVKDTVLVDQNVSRHLADELDRTDWNLLILHYLGVDHVGHIVGRNSTLMGPKLSEMDEVVKMIHLRTIQTQKSDQGRTLLLLVSDHGMTEYGNHSGSSQEETDSLALFIGLRNHDNESATTNSKIKQLSKALDANELAYEERKAYPSSRQSIGELFCRSDIKGAK</sequence>
<protein>
    <recommendedName>
        <fullName evidence="3">GPI ethanolamine phosphate transferase 2</fullName>
    </recommendedName>
</protein>
<evidence type="ECO:0008006" key="3">
    <source>
        <dbReference type="Google" id="ProtNLM"/>
    </source>
</evidence>
<dbReference type="InterPro" id="IPR039527">
    <property type="entry name" value="PIGG/GPI7"/>
</dbReference>
<comment type="caution">
    <text evidence="1">The sequence shown here is derived from an EMBL/GenBank/DDBJ whole genome shotgun (WGS) entry which is preliminary data.</text>
</comment>
<dbReference type="GO" id="GO:0006506">
    <property type="term" value="P:GPI anchor biosynthetic process"/>
    <property type="evidence" value="ECO:0007669"/>
    <property type="project" value="InterPro"/>
</dbReference>
<dbReference type="GO" id="GO:0051267">
    <property type="term" value="F:CP2 mannose-ethanolamine phosphotransferase activity"/>
    <property type="evidence" value="ECO:0007669"/>
    <property type="project" value="TreeGrafter"/>
</dbReference>
<keyword evidence="2" id="KW-1185">Reference proteome</keyword>
<reference evidence="1" key="1">
    <citation type="submission" date="2022-12" db="EMBL/GenBank/DDBJ databases">
        <title>Draft genome assemblies for two species of Escallonia (Escalloniales).</title>
        <authorList>
            <person name="Chanderbali A."/>
            <person name="Dervinis C."/>
            <person name="Anghel I."/>
            <person name="Soltis D."/>
            <person name="Soltis P."/>
            <person name="Zapata F."/>
        </authorList>
    </citation>
    <scope>NUCLEOTIDE SEQUENCE</scope>
    <source>
        <strain evidence="1">UCBG64.0493</strain>
        <tissue evidence="1">Leaf</tissue>
    </source>
</reference>
<dbReference type="Pfam" id="PF01663">
    <property type="entry name" value="Phosphodiest"/>
    <property type="match status" value="1"/>
</dbReference>
<dbReference type="PANTHER" id="PTHR23072">
    <property type="entry name" value="PHOSPHATIDYLINOSITOL GLYCAN-RELATED"/>
    <property type="match status" value="1"/>
</dbReference>
<dbReference type="EMBL" id="JAVXUP010000883">
    <property type="protein sequence ID" value="KAK3019328.1"/>
    <property type="molecule type" value="Genomic_DNA"/>
</dbReference>
<proteinExistence type="predicted"/>
<dbReference type="Gene3D" id="3.40.720.10">
    <property type="entry name" value="Alkaline Phosphatase, subunit A"/>
    <property type="match status" value="1"/>
</dbReference>
<dbReference type="InterPro" id="IPR017850">
    <property type="entry name" value="Alkaline_phosphatase_core_sf"/>
</dbReference>
<accession>A0AA88W4N1</accession>